<keyword evidence="4" id="KW-0804">Transcription</keyword>
<dbReference type="SUPFAM" id="SSF46785">
    <property type="entry name" value="Winged helix' DNA-binding domain"/>
    <property type="match status" value="1"/>
</dbReference>
<dbReference type="Pfam" id="PF00126">
    <property type="entry name" value="HTH_1"/>
    <property type="match status" value="1"/>
</dbReference>
<dbReference type="Gene3D" id="3.40.190.10">
    <property type="entry name" value="Periplasmic binding protein-like II"/>
    <property type="match status" value="2"/>
</dbReference>
<evidence type="ECO:0000313" key="6">
    <source>
        <dbReference type="EMBL" id="KIE41621.1"/>
    </source>
</evidence>
<keyword evidence="7" id="KW-1185">Reference proteome</keyword>
<dbReference type="CDD" id="cd08420">
    <property type="entry name" value="PBP2_CysL_like"/>
    <property type="match status" value="1"/>
</dbReference>
<dbReference type="InterPro" id="IPR036388">
    <property type="entry name" value="WH-like_DNA-bd_sf"/>
</dbReference>
<dbReference type="InterPro" id="IPR005119">
    <property type="entry name" value="LysR_subst-bd"/>
</dbReference>
<reference evidence="6 7" key="1">
    <citation type="submission" date="2015-01" db="EMBL/GenBank/DDBJ databases">
        <title>Genome sequence of the anaerobic bacterium Geobacter soli GSS01, a dissimilatory Fe(III) reducer from soil.</title>
        <authorList>
            <person name="Yang G."/>
            <person name="Zhou S."/>
        </authorList>
    </citation>
    <scope>NUCLEOTIDE SEQUENCE [LARGE SCALE GENOMIC DNA]</scope>
    <source>
        <strain evidence="6 7">GSS01</strain>
    </source>
</reference>
<dbReference type="NCBIfam" id="NF040786">
    <property type="entry name" value="LysR_Sec_metab"/>
    <property type="match status" value="1"/>
</dbReference>
<evidence type="ECO:0000259" key="5">
    <source>
        <dbReference type="PROSITE" id="PS50931"/>
    </source>
</evidence>
<accession>A0A0C1QTQ8</accession>
<dbReference type="InterPro" id="IPR047788">
    <property type="entry name" value="LysR-like_Sec_metab"/>
</dbReference>
<sequence>MNLKQLEVFLAVAESGSFSRGAEATFLTQSTVSQHIAALESEVGVRLLDRTSRGALLTEGGKILLEHARKVVAGSREISKVMRRFRGLEEAELRIGGSTIPADYLIPAMLASFLGRHPGVQVTLLQGDSRDILDRIEREDAEVGIIGSRFDEEGFTFTPLGRDEIRLIAAPGHPLAGTGAVPLAELANHGFVFRERGSGTAKSVAEALAEAGLPAERLHVRACLGSNEAVKQAVATGLGLSFVSELSVRKELARGELVELPVEGLTIARTFYLVARTGRELSPPALAFIGELTGTRLGTRSA</sequence>
<dbReference type="GO" id="GO:0003700">
    <property type="term" value="F:DNA-binding transcription factor activity"/>
    <property type="evidence" value="ECO:0007669"/>
    <property type="project" value="InterPro"/>
</dbReference>
<comment type="caution">
    <text evidence="6">The sequence shown here is derived from an EMBL/GenBank/DDBJ whole genome shotgun (WGS) entry which is preliminary data.</text>
</comment>
<dbReference type="FunFam" id="1.10.10.10:FF:000001">
    <property type="entry name" value="LysR family transcriptional regulator"/>
    <property type="match status" value="1"/>
</dbReference>
<dbReference type="AlphaFoldDB" id="A0A0C1QTQ8"/>
<gene>
    <name evidence="6" type="ORF">SE37_02740</name>
</gene>
<dbReference type="Gene3D" id="1.10.10.10">
    <property type="entry name" value="Winged helix-like DNA-binding domain superfamily/Winged helix DNA-binding domain"/>
    <property type="match status" value="1"/>
</dbReference>
<evidence type="ECO:0000256" key="4">
    <source>
        <dbReference type="ARBA" id="ARBA00023163"/>
    </source>
</evidence>
<dbReference type="EMBL" id="JXBL01000001">
    <property type="protein sequence ID" value="KIE41621.1"/>
    <property type="molecule type" value="Genomic_DNA"/>
</dbReference>
<protein>
    <submittedName>
        <fullName evidence="6">LysR family transcriptional regulator</fullName>
    </submittedName>
</protein>
<feature type="domain" description="HTH lysR-type" evidence="5">
    <location>
        <begin position="1"/>
        <end position="58"/>
    </location>
</feature>
<evidence type="ECO:0000256" key="2">
    <source>
        <dbReference type="ARBA" id="ARBA00023015"/>
    </source>
</evidence>
<evidence type="ECO:0000256" key="3">
    <source>
        <dbReference type="ARBA" id="ARBA00023125"/>
    </source>
</evidence>
<name>A0A0C1QTQ8_9BACT</name>
<dbReference type="InterPro" id="IPR036390">
    <property type="entry name" value="WH_DNA-bd_sf"/>
</dbReference>
<keyword evidence="3" id="KW-0238">DNA-binding</keyword>
<dbReference type="Pfam" id="PF03466">
    <property type="entry name" value="LysR_substrate"/>
    <property type="match status" value="1"/>
</dbReference>
<organism evidence="6 7">
    <name type="scientific">Geobacter soli</name>
    <dbReference type="NCBI Taxonomy" id="1510391"/>
    <lineage>
        <taxon>Bacteria</taxon>
        <taxon>Pseudomonadati</taxon>
        <taxon>Thermodesulfobacteriota</taxon>
        <taxon>Desulfuromonadia</taxon>
        <taxon>Geobacterales</taxon>
        <taxon>Geobacteraceae</taxon>
        <taxon>Geobacter</taxon>
    </lineage>
</organism>
<evidence type="ECO:0000313" key="7">
    <source>
        <dbReference type="Proteomes" id="UP000031433"/>
    </source>
</evidence>
<dbReference type="PRINTS" id="PR00039">
    <property type="entry name" value="HTHLYSR"/>
</dbReference>
<evidence type="ECO:0000256" key="1">
    <source>
        <dbReference type="ARBA" id="ARBA00009437"/>
    </source>
</evidence>
<comment type="similarity">
    <text evidence="1">Belongs to the LysR transcriptional regulatory family.</text>
</comment>
<dbReference type="PROSITE" id="PS50931">
    <property type="entry name" value="HTH_LYSR"/>
    <property type="match status" value="1"/>
</dbReference>
<dbReference type="SUPFAM" id="SSF53850">
    <property type="entry name" value="Periplasmic binding protein-like II"/>
    <property type="match status" value="1"/>
</dbReference>
<dbReference type="InterPro" id="IPR000847">
    <property type="entry name" value="LysR_HTH_N"/>
</dbReference>
<dbReference type="RefSeq" id="WP_039643418.1">
    <property type="nucleotide sequence ID" value="NZ_JXBL01000001.1"/>
</dbReference>
<keyword evidence="2" id="KW-0805">Transcription regulation</keyword>
<proteinExistence type="inferred from homology"/>
<dbReference type="PANTHER" id="PTHR30126">
    <property type="entry name" value="HTH-TYPE TRANSCRIPTIONAL REGULATOR"/>
    <property type="match status" value="1"/>
</dbReference>
<dbReference type="Proteomes" id="UP000031433">
    <property type="component" value="Unassembled WGS sequence"/>
</dbReference>
<dbReference type="PANTHER" id="PTHR30126:SF91">
    <property type="entry name" value="LYSR FAMILY TRANSCRIPTIONAL REGULATOR"/>
    <property type="match status" value="1"/>
</dbReference>
<dbReference type="GO" id="GO:0000976">
    <property type="term" value="F:transcription cis-regulatory region binding"/>
    <property type="evidence" value="ECO:0007669"/>
    <property type="project" value="TreeGrafter"/>
</dbReference>